<dbReference type="Pfam" id="PF08241">
    <property type="entry name" value="Methyltransf_11"/>
    <property type="match status" value="1"/>
</dbReference>
<accession>A0A8J7AWI7</accession>
<dbReference type="GO" id="GO:0008757">
    <property type="term" value="F:S-adenosylmethionine-dependent methyltransferase activity"/>
    <property type="evidence" value="ECO:0007669"/>
    <property type="project" value="InterPro"/>
</dbReference>
<dbReference type="SUPFAM" id="SSF53335">
    <property type="entry name" value="S-adenosyl-L-methionine-dependent methyltransferases"/>
    <property type="match status" value="1"/>
</dbReference>
<keyword evidence="3" id="KW-1185">Reference proteome</keyword>
<dbReference type="AlphaFoldDB" id="A0A8J7AWI7"/>
<evidence type="ECO:0000313" key="3">
    <source>
        <dbReference type="Proteomes" id="UP000654482"/>
    </source>
</evidence>
<dbReference type="EMBL" id="JADEWZ010000003">
    <property type="protein sequence ID" value="MBE9114732.1"/>
    <property type="molecule type" value="Genomic_DNA"/>
</dbReference>
<dbReference type="RefSeq" id="WP_194027829.1">
    <property type="nucleotide sequence ID" value="NZ_JADEWZ010000003.1"/>
</dbReference>
<keyword evidence="2" id="KW-0489">Methyltransferase</keyword>
<evidence type="ECO:0000313" key="2">
    <source>
        <dbReference type="EMBL" id="MBE9114732.1"/>
    </source>
</evidence>
<dbReference type="PANTHER" id="PTHR43591">
    <property type="entry name" value="METHYLTRANSFERASE"/>
    <property type="match status" value="1"/>
</dbReference>
<comment type="caution">
    <text evidence="2">The sequence shown here is derived from an EMBL/GenBank/DDBJ whole genome shotgun (WGS) entry which is preliminary data.</text>
</comment>
<dbReference type="CDD" id="cd02440">
    <property type="entry name" value="AdoMet_MTases"/>
    <property type="match status" value="1"/>
</dbReference>
<organism evidence="2 3">
    <name type="scientific">Lusitaniella coriacea LEGE 07157</name>
    <dbReference type="NCBI Taxonomy" id="945747"/>
    <lineage>
        <taxon>Bacteria</taxon>
        <taxon>Bacillati</taxon>
        <taxon>Cyanobacteriota</taxon>
        <taxon>Cyanophyceae</taxon>
        <taxon>Spirulinales</taxon>
        <taxon>Lusitaniellaceae</taxon>
        <taxon>Lusitaniella</taxon>
    </lineage>
</organism>
<gene>
    <name evidence="2" type="ORF">IQ249_02365</name>
</gene>
<reference evidence="2" key="1">
    <citation type="submission" date="2020-10" db="EMBL/GenBank/DDBJ databases">
        <authorList>
            <person name="Castelo-Branco R."/>
            <person name="Eusebio N."/>
            <person name="Adriana R."/>
            <person name="Vieira A."/>
            <person name="Brugerolle De Fraissinette N."/>
            <person name="Rezende De Castro R."/>
            <person name="Schneider M.P."/>
            <person name="Vasconcelos V."/>
            <person name="Leao P.N."/>
        </authorList>
    </citation>
    <scope>NUCLEOTIDE SEQUENCE</scope>
    <source>
        <strain evidence="2">LEGE 07157</strain>
    </source>
</reference>
<dbReference type="InterPro" id="IPR013216">
    <property type="entry name" value="Methyltransf_11"/>
</dbReference>
<keyword evidence="2" id="KW-0808">Transferase</keyword>
<feature type="domain" description="Methyltransferase type 11" evidence="1">
    <location>
        <begin position="39"/>
        <end position="127"/>
    </location>
</feature>
<dbReference type="Gene3D" id="3.40.50.150">
    <property type="entry name" value="Vaccinia Virus protein VP39"/>
    <property type="match status" value="1"/>
</dbReference>
<evidence type="ECO:0000259" key="1">
    <source>
        <dbReference type="Pfam" id="PF08241"/>
    </source>
</evidence>
<dbReference type="Proteomes" id="UP000654482">
    <property type="component" value="Unassembled WGS sequence"/>
</dbReference>
<protein>
    <submittedName>
        <fullName evidence="2">Methyltransferase domain-containing protein</fullName>
    </submittedName>
</protein>
<dbReference type="GO" id="GO:0032259">
    <property type="term" value="P:methylation"/>
    <property type="evidence" value="ECO:0007669"/>
    <property type="project" value="UniProtKB-KW"/>
</dbReference>
<name>A0A8J7AWI7_9CYAN</name>
<dbReference type="InterPro" id="IPR029063">
    <property type="entry name" value="SAM-dependent_MTases_sf"/>
</dbReference>
<proteinExistence type="predicted"/>
<sequence length="266" mass="29778">MPTYDTIGQSYSQVRRPDSRIVSALLDLLQLEPGSRIADIGAGTGNYSEALGNCGFCVFAVEPSPVMRLQATKHPNVQWLEGYAEKIPLPTSSVDAAIAILATHHFSNLEKAISEMNRITNNGTLLFLTFDPRQAEKLWIADYFPAQWEEAQSIFPPLCDVMALIQKNSQRIVKSYPFLLPHDLKDLFFAAGWRRPEIYLNSDVRAGISALALADPKIVQKGINQLKQDLENGAWDAKYGEIRQREKLDAGYRFLCASSTVFQRIT</sequence>